<accession>D0LLD0</accession>
<keyword evidence="11 17" id="KW-0100">Branched-chain amino acid biosynthesis</keyword>
<dbReference type="AlphaFoldDB" id="D0LLD0"/>
<dbReference type="InterPro" id="IPR005785">
    <property type="entry name" value="B_amino_transI"/>
</dbReference>
<evidence type="ECO:0000313" key="20">
    <source>
        <dbReference type="Proteomes" id="UP000001880"/>
    </source>
</evidence>
<dbReference type="GO" id="GO:0009099">
    <property type="term" value="P:L-valine biosynthetic process"/>
    <property type="evidence" value="ECO:0007669"/>
    <property type="project" value="UniProtKB-UniPathway"/>
</dbReference>
<sequence>MSLDQENTDNSGAKTPATPSVPPFDNREGVIWMDGELIPWNDARVHYLTHGLHYASFVYEGIRVYSGRIFKLEEHIARLFNSARILGFTIPYEVNQLCAETERTVAAMNIRDGYIRPAAWLGSEMIQIAAPMASVHVGIASWEVPADFYSRREDRMNGISMTISEWARPSPKTEPVHSKASGLYMVNTISKHAALAAGFNDALMLDYEGNVAEGTGANIFFVKNGELHTPTPTCFLDGITRRVIAKLADEAGIRVIERTIRLPELAEMSEAFLTGTASEVTAIASIAEHQFGSREITRKLADAYHDLVGSAPAGGASN</sequence>
<dbReference type="SUPFAM" id="SSF56752">
    <property type="entry name" value="D-aminoacid aminotransferase-like PLP-dependent enzymes"/>
    <property type="match status" value="1"/>
</dbReference>
<evidence type="ECO:0000256" key="4">
    <source>
        <dbReference type="ARBA" id="ARBA00004931"/>
    </source>
</evidence>
<dbReference type="Gene3D" id="3.30.470.10">
    <property type="match status" value="1"/>
</dbReference>
<evidence type="ECO:0000256" key="7">
    <source>
        <dbReference type="ARBA" id="ARBA00022576"/>
    </source>
</evidence>
<keyword evidence="10 16" id="KW-0663">Pyridoxal phosphate</keyword>
<evidence type="ECO:0000256" key="15">
    <source>
        <dbReference type="RuleBase" id="RU004106"/>
    </source>
</evidence>
<evidence type="ECO:0000256" key="8">
    <source>
        <dbReference type="ARBA" id="ARBA00022605"/>
    </source>
</evidence>
<dbReference type="NCBIfam" id="NF005726">
    <property type="entry name" value="PRK07544.1"/>
    <property type="match status" value="1"/>
</dbReference>
<dbReference type="EC" id="2.6.1.42" evidence="17"/>
<dbReference type="NCBIfam" id="NF005146">
    <property type="entry name" value="PRK06606.1"/>
    <property type="match status" value="1"/>
</dbReference>
<dbReference type="UniPathway" id="UPA00047">
    <property type="reaction ID" value="UER00058"/>
</dbReference>
<reference evidence="19 20" key="1">
    <citation type="journal article" date="2010" name="Stand. Genomic Sci.">
        <title>Complete genome sequence of Haliangium ochraceum type strain (SMP-2).</title>
        <authorList>
            <consortium name="US DOE Joint Genome Institute (JGI-PGF)"/>
            <person name="Ivanova N."/>
            <person name="Daum C."/>
            <person name="Lang E."/>
            <person name="Abt B."/>
            <person name="Kopitz M."/>
            <person name="Saunders E."/>
            <person name="Lapidus A."/>
            <person name="Lucas S."/>
            <person name="Glavina Del Rio T."/>
            <person name="Nolan M."/>
            <person name="Tice H."/>
            <person name="Copeland A."/>
            <person name="Cheng J.F."/>
            <person name="Chen F."/>
            <person name="Bruce D."/>
            <person name="Goodwin L."/>
            <person name="Pitluck S."/>
            <person name="Mavromatis K."/>
            <person name="Pati A."/>
            <person name="Mikhailova N."/>
            <person name="Chen A."/>
            <person name="Palaniappan K."/>
            <person name="Land M."/>
            <person name="Hauser L."/>
            <person name="Chang Y.J."/>
            <person name="Jeffries C.D."/>
            <person name="Detter J.C."/>
            <person name="Brettin T."/>
            <person name="Rohde M."/>
            <person name="Goker M."/>
            <person name="Bristow J."/>
            <person name="Markowitz V."/>
            <person name="Eisen J.A."/>
            <person name="Hugenholtz P."/>
            <person name="Kyrpides N.C."/>
            <person name="Klenk H.P."/>
        </authorList>
    </citation>
    <scope>NUCLEOTIDE SEQUENCE [LARGE SCALE GENOMIC DNA]</scope>
    <source>
        <strain evidence="20">DSM 14365 / CIP 107738 / JCM 11303 / AJ 13395 / SMP-2</strain>
    </source>
</reference>
<evidence type="ECO:0000256" key="6">
    <source>
        <dbReference type="ARBA" id="ARBA00009320"/>
    </source>
</evidence>
<dbReference type="RefSeq" id="WP_012831218.1">
    <property type="nucleotide sequence ID" value="NC_013440.1"/>
</dbReference>
<comment type="catalytic activity">
    <reaction evidence="14 17">
        <text>L-leucine + 2-oxoglutarate = 4-methyl-2-oxopentanoate + L-glutamate</text>
        <dbReference type="Rhea" id="RHEA:18321"/>
        <dbReference type="ChEBI" id="CHEBI:16810"/>
        <dbReference type="ChEBI" id="CHEBI:17865"/>
        <dbReference type="ChEBI" id="CHEBI:29985"/>
        <dbReference type="ChEBI" id="CHEBI:57427"/>
        <dbReference type="EC" id="2.6.1.42"/>
    </reaction>
</comment>
<proteinExistence type="inferred from homology"/>
<dbReference type="PANTHER" id="PTHR42743:SF11">
    <property type="entry name" value="AMINODEOXYCHORISMATE LYASE"/>
    <property type="match status" value="1"/>
</dbReference>
<comment type="pathway">
    <text evidence="5 17">Amino-acid biosynthesis; L-leucine biosynthesis; L-leucine from 3-methyl-2-oxobutanoate: step 4/4.</text>
</comment>
<dbReference type="OrthoDB" id="9804984at2"/>
<dbReference type="InterPro" id="IPR018300">
    <property type="entry name" value="Aminotrans_IV_CS"/>
</dbReference>
<keyword evidence="9 17" id="KW-0808">Transferase</keyword>
<evidence type="ECO:0000256" key="14">
    <source>
        <dbReference type="ARBA" id="ARBA00049229"/>
    </source>
</evidence>
<dbReference type="InterPro" id="IPR043132">
    <property type="entry name" value="BCAT-like_C"/>
</dbReference>
<comment type="pathway">
    <text evidence="3 17">Amino-acid biosynthesis; L-isoleucine biosynthesis; L-isoleucine from 2-oxobutanoate: step 4/4.</text>
</comment>
<feature type="compositionally biased region" description="Polar residues" evidence="18">
    <location>
        <begin position="1"/>
        <end position="13"/>
    </location>
</feature>
<dbReference type="GO" id="GO:0009098">
    <property type="term" value="P:L-leucine biosynthetic process"/>
    <property type="evidence" value="ECO:0007669"/>
    <property type="project" value="UniProtKB-UniPathway"/>
</dbReference>
<dbReference type="Proteomes" id="UP000001880">
    <property type="component" value="Chromosome"/>
</dbReference>
<dbReference type="STRING" id="502025.Hoch_6151"/>
<evidence type="ECO:0000256" key="1">
    <source>
        <dbReference type="ARBA" id="ARBA00001933"/>
    </source>
</evidence>
<evidence type="ECO:0000256" key="12">
    <source>
        <dbReference type="ARBA" id="ARBA00048212"/>
    </source>
</evidence>
<evidence type="ECO:0000256" key="9">
    <source>
        <dbReference type="ARBA" id="ARBA00022679"/>
    </source>
</evidence>
<keyword evidence="20" id="KW-1185">Reference proteome</keyword>
<dbReference type="NCBIfam" id="TIGR01122">
    <property type="entry name" value="ilvE_I"/>
    <property type="match status" value="1"/>
</dbReference>
<evidence type="ECO:0000256" key="5">
    <source>
        <dbReference type="ARBA" id="ARBA00005072"/>
    </source>
</evidence>
<dbReference type="GO" id="GO:0052654">
    <property type="term" value="F:L-leucine-2-oxoglutarate transaminase activity"/>
    <property type="evidence" value="ECO:0007669"/>
    <property type="project" value="RHEA"/>
</dbReference>
<evidence type="ECO:0000256" key="18">
    <source>
        <dbReference type="SAM" id="MobiDB-lite"/>
    </source>
</evidence>
<comment type="cofactor">
    <cofactor evidence="1 16">
        <name>pyridoxal 5'-phosphate</name>
        <dbReference type="ChEBI" id="CHEBI:597326"/>
    </cofactor>
</comment>
<comment type="catalytic activity">
    <reaction evidence="13 17">
        <text>L-isoleucine + 2-oxoglutarate = (S)-3-methyl-2-oxopentanoate + L-glutamate</text>
        <dbReference type="Rhea" id="RHEA:24801"/>
        <dbReference type="ChEBI" id="CHEBI:16810"/>
        <dbReference type="ChEBI" id="CHEBI:29985"/>
        <dbReference type="ChEBI" id="CHEBI:35146"/>
        <dbReference type="ChEBI" id="CHEBI:58045"/>
        <dbReference type="EC" id="2.6.1.42"/>
    </reaction>
</comment>
<evidence type="ECO:0000256" key="11">
    <source>
        <dbReference type="ARBA" id="ARBA00023304"/>
    </source>
</evidence>
<organism evidence="19 20">
    <name type="scientific">Haliangium ochraceum (strain DSM 14365 / JCM 11303 / SMP-2)</name>
    <dbReference type="NCBI Taxonomy" id="502025"/>
    <lineage>
        <taxon>Bacteria</taxon>
        <taxon>Pseudomonadati</taxon>
        <taxon>Myxococcota</taxon>
        <taxon>Polyangia</taxon>
        <taxon>Haliangiales</taxon>
        <taxon>Kofleriaceae</taxon>
        <taxon>Haliangium</taxon>
    </lineage>
</organism>
<evidence type="ECO:0000256" key="17">
    <source>
        <dbReference type="RuleBase" id="RU364094"/>
    </source>
</evidence>
<evidence type="ECO:0000256" key="3">
    <source>
        <dbReference type="ARBA" id="ARBA00004824"/>
    </source>
</evidence>
<dbReference type="GO" id="GO:0009097">
    <property type="term" value="P:isoleucine biosynthetic process"/>
    <property type="evidence" value="ECO:0007669"/>
    <property type="project" value="UniProtKB-UniPathway"/>
</dbReference>
<dbReference type="UniPathway" id="UPA00048">
    <property type="reaction ID" value="UER00073"/>
</dbReference>
<dbReference type="InterPro" id="IPR043131">
    <property type="entry name" value="BCAT-like_N"/>
</dbReference>
<dbReference type="GO" id="GO:0052656">
    <property type="term" value="F:L-isoleucine-2-oxoglutarate transaminase activity"/>
    <property type="evidence" value="ECO:0007669"/>
    <property type="project" value="RHEA"/>
</dbReference>
<evidence type="ECO:0000256" key="16">
    <source>
        <dbReference type="RuleBase" id="RU004516"/>
    </source>
</evidence>
<dbReference type="CDD" id="cd00449">
    <property type="entry name" value="PLPDE_IV"/>
    <property type="match status" value="1"/>
</dbReference>
<dbReference type="HOGENOM" id="CLU_020844_3_1_7"/>
<evidence type="ECO:0000256" key="13">
    <source>
        <dbReference type="ARBA" id="ARBA00048798"/>
    </source>
</evidence>
<dbReference type="PROSITE" id="PS00770">
    <property type="entry name" value="AA_TRANSFER_CLASS_4"/>
    <property type="match status" value="1"/>
</dbReference>
<comment type="similarity">
    <text evidence="6 15">Belongs to the class-IV pyridoxal-phosphate-dependent aminotransferase family.</text>
</comment>
<evidence type="ECO:0000256" key="10">
    <source>
        <dbReference type="ARBA" id="ARBA00022898"/>
    </source>
</evidence>
<dbReference type="PANTHER" id="PTHR42743">
    <property type="entry name" value="AMINO-ACID AMINOTRANSFERASE"/>
    <property type="match status" value="1"/>
</dbReference>
<dbReference type="GO" id="GO:0052655">
    <property type="term" value="F:L-valine-2-oxoglutarate transaminase activity"/>
    <property type="evidence" value="ECO:0007669"/>
    <property type="project" value="RHEA"/>
</dbReference>
<dbReference type="FunFam" id="3.20.10.10:FF:000002">
    <property type="entry name" value="D-alanine aminotransferase"/>
    <property type="match status" value="1"/>
</dbReference>
<dbReference type="eggNOG" id="COG0115">
    <property type="taxonomic scope" value="Bacteria"/>
</dbReference>
<dbReference type="InterPro" id="IPR001544">
    <property type="entry name" value="Aminotrans_IV"/>
</dbReference>
<dbReference type="Pfam" id="PF01063">
    <property type="entry name" value="Aminotran_4"/>
    <property type="match status" value="1"/>
</dbReference>
<protein>
    <recommendedName>
        <fullName evidence="17">Branched-chain-amino-acid aminotransferase</fullName>
        <shortName evidence="17">BCAT</shortName>
        <ecNumber evidence="17">2.6.1.42</ecNumber>
    </recommendedName>
</protein>
<evidence type="ECO:0000313" key="19">
    <source>
        <dbReference type="EMBL" id="ACY18626.1"/>
    </source>
</evidence>
<name>D0LLD0_HALO1</name>
<dbReference type="InterPro" id="IPR050571">
    <property type="entry name" value="Class-IV_PLP-Dep_Aminotrnsfr"/>
</dbReference>
<comment type="pathway">
    <text evidence="4 17">Amino-acid biosynthesis; L-valine biosynthesis; L-valine from pyruvate: step 4/4.</text>
</comment>
<dbReference type="EMBL" id="CP001804">
    <property type="protein sequence ID" value="ACY18626.1"/>
    <property type="molecule type" value="Genomic_DNA"/>
</dbReference>
<comment type="catalytic activity">
    <reaction evidence="12 17">
        <text>L-valine + 2-oxoglutarate = 3-methyl-2-oxobutanoate + L-glutamate</text>
        <dbReference type="Rhea" id="RHEA:24813"/>
        <dbReference type="ChEBI" id="CHEBI:11851"/>
        <dbReference type="ChEBI" id="CHEBI:16810"/>
        <dbReference type="ChEBI" id="CHEBI:29985"/>
        <dbReference type="ChEBI" id="CHEBI:57762"/>
        <dbReference type="EC" id="2.6.1.42"/>
    </reaction>
</comment>
<comment type="function">
    <text evidence="2 17">Acts on leucine, isoleucine and valine.</text>
</comment>
<gene>
    <name evidence="17" type="primary">ilvE</name>
    <name evidence="19" type="ordered locus">Hoch_6151</name>
</gene>
<keyword evidence="8 17" id="KW-0028">Amino-acid biosynthesis</keyword>
<keyword evidence="7 17" id="KW-0032">Aminotransferase</keyword>
<dbReference type="KEGG" id="hoh:Hoch_6151"/>
<dbReference type="UniPathway" id="UPA00049">
    <property type="reaction ID" value="UER00062"/>
</dbReference>
<dbReference type="GO" id="GO:0005829">
    <property type="term" value="C:cytosol"/>
    <property type="evidence" value="ECO:0007669"/>
    <property type="project" value="TreeGrafter"/>
</dbReference>
<feature type="region of interest" description="Disordered" evidence="18">
    <location>
        <begin position="1"/>
        <end position="22"/>
    </location>
</feature>
<evidence type="ECO:0000256" key="2">
    <source>
        <dbReference type="ARBA" id="ARBA00003109"/>
    </source>
</evidence>
<dbReference type="InterPro" id="IPR036038">
    <property type="entry name" value="Aminotransferase-like"/>
</dbReference>
<dbReference type="Gene3D" id="3.20.10.10">
    <property type="entry name" value="D-amino Acid Aminotransferase, subunit A, domain 2"/>
    <property type="match status" value="1"/>
</dbReference>